<name>A0A8S5M5Y5_9CAUD</name>
<dbReference type="CDD" id="cd19958">
    <property type="entry name" value="pyocin_knob"/>
    <property type="match status" value="1"/>
</dbReference>
<evidence type="ECO:0000256" key="1">
    <source>
        <dbReference type="SAM" id="MobiDB-lite"/>
    </source>
</evidence>
<organism evidence="2">
    <name type="scientific">Myoviridae sp. ctCL221</name>
    <dbReference type="NCBI Taxonomy" id="2826630"/>
    <lineage>
        <taxon>Viruses</taxon>
        <taxon>Duplodnaviria</taxon>
        <taxon>Heunggongvirae</taxon>
        <taxon>Uroviricota</taxon>
        <taxon>Caudoviricetes</taxon>
    </lineage>
</organism>
<protein>
    <submittedName>
        <fullName evidence="2">Head fiber protein</fullName>
    </submittedName>
</protein>
<sequence length="805" mass="89067">MKKDNKYKLAVFEDEDKADLVEYSKQMQKSIEKALDENQGEKGEKGDKGDKGDKGELVDLVKEEEGKNISIESANLPAIEVSIEGESQQTTRSGKNHFDASQIPSSTNIVVSDNGKTITMPIVTSGVGYISTTKKLSELCPKLKVGDIATLRFNRNLGNTYNNFIYLSGISLIWEMNASKKITQEMLDNYVALYANRYNDGETGQCILTDFSIMLSSETDTSWEPYGASPSPDYRSPIENIEGNIEIKDEGKNLYAGNGITINGTYSSNTSVNLGSRYLSEGTYTISLVNSLPNNCYIYLGANGSIVYDIKDKATFTLTKGQNVPIRLIVKAGTYSNFTTKIMIEKGKVVTDYEPHQQQTEYFPLSEGQKLYKGSYLASDGIHHKRKQVVLDGTETGWYTLANQTGTNTSYFCIPISDMKKASTLICDKFINRGVWNTDEEAIQSIIDNFIRLRINTSRASTVAELKTWLSNNPITVEYELAEEEIVPYTEEQKEAWEKIKNMILYKGTNHISCTGKLKIKYYTNEEMNEIYAKKEDLHEHANKSILDQTQEAFTTELKNKLDGLNNYVLPAPTSTTLGGVKAGSNITIDVDGTINAQLGSGGETSANNYEDLSNKPQIAGITLQGNKSLADLGIQGIETGKGLSSNDYSTTEKAKLAGVEAQANKYIHPNTSGNKHIPSGGSSGQVLKWQSDGTAKWDSLSSSGELGTDNLNTKKISGIYAQSTATNFLKSRNYPFDHADGFPFFDILLEVKNAGMYIMQELHLSYKISVQGQEVISYFTYMRFSTNNGSTWSAWRGHEGTTTQ</sequence>
<feature type="region of interest" description="Disordered" evidence="1">
    <location>
        <begin position="31"/>
        <end position="55"/>
    </location>
</feature>
<reference evidence="2" key="1">
    <citation type="journal article" date="2021" name="Proc. Natl. Acad. Sci. U.S.A.">
        <title>A Catalog of Tens of Thousands of Viruses from Human Metagenomes Reveals Hidden Associations with Chronic Diseases.</title>
        <authorList>
            <person name="Tisza M.J."/>
            <person name="Buck C.B."/>
        </authorList>
    </citation>
    <scope>NUCLEOTIDE SEQUENCE</scope>
    <source>
        <strain evidence="2">CtCL221</strain>
    </source>
</reference>
<accession>A0A8S5M5Y5</accession>
<proteinExistence type="predicted"/>
<evidence type="ECO:0000313" key="2">
    <source>
        <dbReference type="EMBL" id="DAD77745.1"/>
    </source>
</evidence>
<dbReference type="EMBL" id="BK014833">
    <property type="protein sequence ID" value="DAD77745.1"/>
    <property type="molecule type" value="Genomic_DNA"/>
</dbReference>